<dbReference type="RefSeq" id="WP_425310640.1">
    <property type="nucleotide sequence ID" value="NZ_CP154795.1"/>
</dbReference>
<keyword evidence="2" id="KW-1185">Reference proteome</keyword>
<dbReference type="EMBL" id="CP154795">
    <property type="protein sequence ID" value="XAN09183.1"/>
    <property type="molecule type" value="Genomic_DNA"/>
</dbReference>
<reference evidence="1 2" key="1">
    <citation type="submission" date="2024-04" db="EMBL/GenBank/DDBJ databases">
        <title>Isolation of an actinomycete strain from pig manure.</title>
        <authorList>
            <person name="Gong T."/>
            <person name="Yu Z."/>
            <person name="An M."/>
            <person name="Wei C."/>
            <person name="Yang W."/>
            <person name="Liu L."/>
        </authorList>
    </citation>
    <scope>NUCLEOTIDE SEQUENCE [LARGE SCALE GENOMIC DNA]</scope>
    <source>
        <strain evidence="1 2">ZF39</strain>
    </source>
</reference>
<sequence>MPMRDQVRARLTRRNMLAVVVAAVVFIAAGLLDGLYQRVLGEESWGYSFENVDAEIGEWVNVDGMRARVLDYRTAYRVVGDFDDGMIANGIYLIVTVQAERPEAGMDDLAELWVRQNGLLLESVGGWAPSPTVGFRQTTQVYFDVDPDHLVGTQFTAYQKEVTFRYRTRAVVDLGIDEARAAELRAVDPEEEVTVKRPPMEAIP</sequence>
<proteinExistence type="predicted"/>
<gene>
    <name evidence="1" type="ORF">AADG42_18285</name>
</gene>
<accession>A0ABZ3FWP7</accession>
<organism evidence="1 2">
    <name type="scientific">Ammonicoccus fulvus</name>
    <dbReference type="NCBI Taxonomy" id="3138240"/>
    <lineage>
        <taxon>Bacteria</taxon>
        <taxon>Bacillati</taxon>
        <taxon>Actinomycetota</taxon>
        <taxon>Actinomycetes</taxon>
        <taxon>Propionibacteriales</taxon>
        <taxon>Propionibacteriaceae</taxon>
        <taxon>Ammonicoccus</taxon>
    </lineage>
</organism>
<protein>
    <submittedName>
        <fullName evidence="1">Uncharacterized protein</fullName>
    </submittedName>
</protein>
<evidence type="ECO:0000313" key="2">
    <source>
        <dbReference type="Proteomes" id="UP001442841"/>
    </source>
</evidence>
<name>A0ABZ3FWP7_9ACTN</name>
<evidence type="ECO:0000313" key="1">
    <source>
        <dbReference type="EMBL" id="XAN09183.1"/>
    </source>
</evidence>
<dbReference type="Proteomes" id="UP001442841">
    <property type="component" value="Chromosome"/>
</dbReference>